<protein>
    <submittedName>
        <fullName evidence="9">Chorion peroxidase</fullName>
    </submittedName>
</protein>
<evidence type="ECO:0000313" key="9">
    <source>
        <dbReference type="EMBL" id="OXA59543.1"/>
    </source>
</evidence>
<keyword evidence="4 6" id="KW-0349">Heme</keyword>
<keyword evidence="10" id="KW-1185">Reference proteome</keyword>
<keyword evidence="6" id="KW-0479">Metal-binding</keyword>
<dbReference type="EMBL" id="LNIX01000002">
    <property type="protein sequence ID" value="OXA59543.1"/>
    <property type="molecule type" value="Genomic_DNA"/>
</dbReference>
<dbReference type="SUPFAM" id="SSF48113">
    <property type="entry name" value="Heme-dependent peroxidases"/>
    <property type="match status" value="1"/>
</dbReference>
<dbReference type="GO" id="GO:0020037">
    <property type="term" value="F:heme binding"/>
    <property type="evidence" value="ECO:0007669"/>
    <property type="project" value="InterPro"/>
</dbReference>
<evidence type="ECO:0000256" key="4">
    <source>
        <dbReference type="ARBA" id="ARBA00022617"/>
    </source>
</evidence>
<evidence type="ECO:0000256" key="3">
    <source>
        <dbReference type="ARBA" id="ARBA00022559"/>
    </source>
</evidence>
<dbReference type="PROSITE" id="PS50292">
    <property type="entry name" value="PEROXIDASE_3"/>
    <property type="match status" value="1"/>
</dbReference>
<dbReference type="PANTHER" id="PTHR11475">
    <property type="entry name" value="OXIDASE/PEROXIDASE"/>
    <property type="match status" value="1"/>
</dbReference>
<evidence type="ECO:0000256" key="5">
    <source>
        <dbReference type="ARBA" id="ARBA00022729"/>
    </source>
</evidence>
<dbReference type="Gene3D" id="1.10.640.10">
    <property type="entry name" value="Haem peroxidase domain superfamily, animal type"/>
    <property type="match status" value="1"/>
</dbReference>
<accession>A0A226EPJ2</accession>
<keyword evidence="3 9" id="KW-0575">Peroxidase</keyword>
<dbReference type="InterPro" id="IPR019791">
    <property type="entry name" value="Haem_peroxidase_animal"/>
</dbReference>
<gene>
    <name evidence="9" type="ORF">Fcan01_05213</name>
</gene>
<dbReference type="PRINTS" id="PR00457">
    <property type="entry name" value="ANPEROXIDASE"/>
</dbReference>
<comment type="subcellular location">
    <subcellularLocation>
        <location evidence="1">Secreted</location>
    </subcellularLocation>
</comment>
<keyword evidence="6" id="KW-0408">Iron</keyword>
<organism evidence="9 10">
    <name type="scientific">Folsomia candida</name>
    <name type="common">Springtail</name>
    <dbReference type="NCBI Taxonomy" id="158441"/>
    <lineage>
        <taxon>Eukaryota</taxon>
        <taxon>Metazoa</taxon>
        <taxon>Ecdysozoa</taxon>
        <taxon>Arthropoda</taxon>
        <taxon>Hexapoda</taxon>
        <taxon>Collembola</taxon>
        <taxon>Entomobryomorpha</taxon>
        <taxon>Isotomoidea</taxon>
        <taxon>Isotomidae</taxon>
        <taxon>Proisotominae</taxon>
        <taxon>Folsomia</taxon>
    </lineage>
</organism>
<dbReference type="InterPro" id="IPR010255">
    <property type="entry name" value="Haem_peroxidase_sf"/>
</dbReference>
<evidence type="ECO:0000313" key="10">
    <source>
        <dbReference type="Proteomes" id="UP000198287"/>
    </source>
</evidence>
<dbReference type="GO" id="GO:0004601">
    <property type="term" value="F:peroxidase activity"/>
    <property type="evidence" value="ECO:0007669"/>
    <property type="project" value="UniProtKB-KW"/>
</dbReference>
<dbReference type="FunFam" id="1.10.640.10:FF:000003">
    <property type="entry name" value="chorion peroxidase"/>
    <property type="match status" value="1"/>
</dbReference>
<feature type="binding site" description="axial binding residue" evidence="6">
    <location>
        <position position="659"/>
    </location>
    <ligand>
        <name>heme b</name>
        <dbReference type="ChEBI" id="CHEBI:60344"/>
    </ligand>
    <ligandPart>
        <name>Fe</name>
        <dbReference type="ChEBI" id="CHEBI:18248"/>
    </ligandPart>
</feature>
<dbReference type="CDD" id="cd09823">
    <property type="entry name" value="peroxinectin_like"/>
    <property type="match status" value="1"/>
</dbReference>
<feature type="signal peptide" evidence="8">
    <location>
        <begin position="1"/>
        <end position="24"/>
    </location>
</feature>
<dbReference type="AlphaFoldDB" id="A0A226EPJ2"/>
<dbReference type="InterPro" id="IPR037120">
    <property type="entry name" value="Haem_peroxidase_sf_animal"/>
</dbReference>
<feature type="chain" id="PRO_5012352880" evidence="8">
    <location>
        <begin position="25"/>
        <end position="912"/>
    </location>
</feature>
<reference evidence="9 10" key="1">
    <citation type="submission" date="2015-12" db="EMBL/GenBank/DDBJ databases">
        <title>The genome of Folsomia candida.</title>
        <authorList>
            <person name="Faddeeva A."/>
            <person name="Derks M.F."/>
            <person name="Anvar Y."/>
            <person name="Smit S."/>
            <person name="Van Straalen N."/>
            <person name="Roelofs D."/>
        </authorList>
    </citation>
    <scope>NUCLEOTIDE SEQUENCE [LARGE SCALE GENOMIC DNA]</scope>
    <source>
        <strain evidence="9 10">VU population</strain>
        <tissue evidence="9">Whole body</tissue>
    </source>
</reference>
<comment type="caution">
    <text evidence="9">The sequence shown here is derived from an EMBL/GenBank/DDBJ whole genome shotgun (WGS) entry which is preliminary data.</text>
</comment>
<name>A0A226EPJ2_FOLCA</name>
<feature type="region of interest" description="Disordered" evidence="7">
    <location>
        <begin position="76"/>
        <end position="97"/>
    </location>
</feature>
<dbReference type="Pfam" id="PF03098">
    <property type="entry name" value="An_peroxidase"/>
    <property type="match status" value="1"/>
</dbReference>
<dbReference type="GO" id="GO:0046872">
    <property type="term" value="F:metal ion binding"/>
    <property type="evidence" value="ECO:0007669"/>
    <property type="project" value="UniProtKB-KW"/>
</dbReference>
<dbReference type="Proteomes" id="UP000198287">
    <property type="component" value="Unassembled WGS sequence"/>
</dbReference>
<dbReference type="OMA" id="HASPDIN"/>
<proteinExistence type="predicted"/>
<sequence length="912" mass="101541">MKLVNFSSFILLTINLILMPKTESHASPDINDLIQELVRGHLMDRGTSMLKDFGKSALFNSPLNIFKKLGPNTADGDGGNIKDSKSTVEEAQSSSEAVDFDADPAKYITTIKPLATCTAGRDISSILYPWQIFDFKNEVSLNQQNARLCVPLVVCGSHIFNTGRGQDVDICERGDTTATSVGKKSSMGVCCPMESIFPNLGNITPLNFLLNISSRTIKPVNPRFHRVLSNGTQVAMETIKKLYLSQEEMKLAGNSQHMSTILDDVLLESRDVGDGGLGLVEVTKAIAEKLTGSSSLIKQVPAASVVGTFTSRIFCPLLEDTLKTSCPQTTLRYRTFDGSCNNMNAITVGQIFEPLVRITSSAYEDGIFSPRKSSSYIGSDLPSPRKIVSVISLGVKRPSSQFTFGFAEHGQFVGNDLSQIVSYDLGQDTKIKCCTKEGKYLDKPAEQHPLCLNIDVQADDPFYSTFGVQCLPFVRSMVSSKQCAIGAAQQINQVTHWLDLSQIYGSLDRVSNYLREFKAGRLRTFEYQGNDYLTIDPSCNLALHSGKCGFRTGDSRANNNLYLTMLHTLWRREHNRVANILTTFNPTWSDEILFHEARRIVIAEYQHITYNEFLPFVLGSKYSKRFNLLPKFEGYTEYNSEVDASVSNEHTTAAFRMGHSTIPDFLKIISDKKTISTIGMKDSIEHPLKIMGDEIPDSVIRGMSRMSMNNVDQTVIQEVSSKLYKPPSSLFGMDLFSMDIQRGRDHGLPSYAQVVNALSSYCDLPPIFSFKDFQALSISLEKVRQLQEVYDHFDDVDLFIGGLMEEATPGGIVGPTFACIIGDQFSRAKFGDRFHYTHGQLSNSLSTDQLQQVRRASAARVYCDNSKDIHEIQPLAFQKPSSFNQLVDCFDQVVIPRVDLSMWKNQNPSSEQ</sequence>
<evidence type="ECO:0000256" key="2">
    <source>
        <dbReference type="ARBA" id="ARBA00022525"/>
    </source>
</evidence>
<dbReference type="GO" id="GO:0005576">
    <property type="term" value="C:extracellular region"/>
    <property type="evidence" value="ECO:0007669"/>
    <property type="project" value="UniProtKB-SubCell"/>
</dbReference>
<evidence type="ECO:0000256" key="1">
    <source>
        <dbReference type="ARBA" id="ARBA00004613"/>
    </source>
</evidence>
<keyword evidence="2" id="KW-0964">Secreted</keyword>
<dbReference type="PANTHER" id="PTHR11475:SF114">
    <property type="entry name" value="PEROXIDASE-LIKE PROTEIN"/>
    <property type="match status" value="1"/>
</dbReference>
<keyword evidence="5 8" id="KW-0732">Signal</keyword>
<keyword evidence="3 9" id="KW-0560">Oxidoreductase</keyword>
<evidence type="ECO:0000256" key="8">
    <source>
        <dbReference type="SAM" id="SignalP"/>
    </source>
</evidence>
<evidence type="ECO:0000256" key="7">
    <source>
        <dbReference type="SAM" id="MobiDB-lite"/>
    </source>
</evidence>
<evidence type="ECO:0000256" key="6">
    <source>
        <dbReference type="PIRSR" id="PIRSR619791-2"/>
    </source>
</evidence>
<dbReference type="OrthoDB" id="823504at2759"/>
<dbReference type="GO" id="GO:0006979">
    <property type="term" value="P:response to oxidative stress"/>
    <property type="evidence" value="ECO:0007669"/>
    <property type="project" value="InterPro"/>
</dbReference>